<dbReference type="Gene3D" id="3.20.20.70">
    <property type="entry name" value="Aldolase class I"/>
    <property type="match status" value="1"/>
</dbReference>
<gene>
    <name evidence="7 10" type="primary">pyrF</name>
    <name evidence="10" type="ORF">STH12_01417</name>
</gene>
<dbReference type="CDD" id="cd04725">
    <property type="entry name" value="OMP_decarboxylase_like"/>
    <property type="match status" value="1"/>
</dbReference>
<feature type="domain" description="Orotidine 5'-phosphate decarboxylase" evidence="9">
    <location>
        <begin position="5"/>
        <end position="226"/>
    </location>
</feature>
<dbReference type="SMART" id="SM00934">
    <property type="entry name" value="OMPdecase"/>
    <property type="match status" value="1"/>
</dbReference>
<dbReference type="EC" id="4.1.1.23" evidence="7"/>
<protein>
    <recommendedName>
        <fullName evidence="7">Orotidine 5'-phosphate decarboxylase</fullName>
        <ecNumber evidence="7">4.1.1.23</ecNumber>
    </recommendedName>
    <alternativeName>
        <fullName evidence="7">OMP decarboxylase</fullName>
        <shortName evidence="7">OMPDCase</shortName>
        <shortName evidence="7">OMPdecase</shortName>
    </alternativeName>
</protein>
<keyword evidence="4 7" id="KW-0665">Pyrimidine biosynthesis</keyword>
<feature type="binding site" evidence="7">
    <location>
        <position position="211"/>
    </location>
    <ligand>
        <name>substrate</name>
    </ligand>
</feature>
<feature type="active site" description="Proton donor" evidence="7">
    <location>
        <position position="62"/>
    </location>
</feature>
<feature type="binding site" evidence="7">
    <location>
        <position position="181"/>
    </location>
    <ligand>
        <name>substrate</name>
    </ligand>
</feature>
<comment type="catalytic activity">
    <reaction evidence="6 7 8">
        <text>orotidine 5'-phosphate + H(+) = UMP + CO2</text>
        <dbReference type="Rhea" id="RHEA:11596"/>
        <dbReference type="ChEBI" id="CHEBI:15378"/>
        <dbReference type="ChEBI" id="CHEBI:16526"/>
        <dbReference type="ChEBI" id="CHEBI:57538"/>
        <dbReference type="ChEBI" id="CHEBI:57865"/>
        <dbReference type="EC" id="4.1.1.23"/>
    </reaction>
</comment>
<comment type="similarity">
    <text evidence="7">Belongs to the OMP decarboxylase family. Type 1 subfamily.</text>
</comment>
<evidence type="ECO:0000256" key="6">
    <source>
        <dbReference type="ARBA" id="ARBA00049157"/>
    </source>
</evidence>
<evidence type="ECO:0000256" key="7">
    <source>
        <dbReference type="HAMAP-Rule" id="MF_01200"/>
    </source>
</evidence>
<comment type="function">
    <text evidence="1 7">Catalyzes the decarboxylation of orotidine 5'-monophosphate (OMP) to uridine 5'-monophosphate (UMP).</text>
</comment>
<feature type="binding site" evidence="7">
    <location>
        <position position="120"/>
    </location>
    <ligand>
        <name>substrate</name>
    </ligand>
</feature>
<dbReference type="GO" id="GO:0004590">
    <property type="term" value="F:orotidine-5'-phosphate decarboxylase activity"/>
    <property type="evidence" value="ECO:0007669"/>
    <property type="project" value="UniProtKB-EC"/>
</dbReference>
<dbReference type="InterPro" id="IPR014732">
    <property type="entry name" value="OMPdecase"/>
</dbReference>
<feature type="binding site" evidence="7">
    <location>
        <position position="33"/>
    </location>
    <ligand>
        <name>substrate</name>
    </ligand>
</feature>
<evidence type="ECO:0000313" key="11">
    <source>
        <dbReference type="Proteomes" id="UP000278437"/>
    </source>
</evidence>
<dbReference type="NCBIfam" id="NF001273">
    <property type="entry name" value="PRK00230.1"/>
    <property type="match status" value="1"/>
</dbReference>
<sequence>MRDKPILVALDFDNKHSALQLVDKLDPAMCRLKVGKEMFTLFGPELVKDIQNRGFDLFLDLKFHDIPNTVAKAVAAAAELGVWMVNVHASGGFAMMEAARKALLPYGDNAPLLIAVTVLTSMSDDDLKLLGIDVGAAEHVKRLAKLTRDAGLDGVVCSAQEATMLKDLCGQDFKLITPGIRPEGSEVGDQHRVMTPARALQAGSDYLVIGRPITKAADPLKALTDIHQSICGI</sequence>
<keyword evidence="3 7" id="KW-0210">Decarboxylase</keyword>
<dbReference type="InterPro" id="IPR011060">
    <property type="entry name" value="RibuloseP-bd_barrel"/>
</dbReference>
<dbReference type="NCBIfam" id="TIGR01740">
    <property type="entry name" value="pyrF"/>
    <property type="match status" value="1"/>
</dbReference>
<evidence type="ECO:0000256" key="8">
    <source>
        <dbReference type="RuleBase" id="RU000512"/>
    </source>
</evidence>
<evidence type="ECO:0000313" key="10">
    <source>
        <dbReference type="EMBL" id="AZQ10538.1"/>
    </source>
</evidence>
<dbReference type="InterPro" id="IPR013785">
    <property type="entry name" value="Aldolase_TIM"/>
</dbReference>
<accession>A0ABM7D9S4</accession>
<evidence type="ECO:0000256" key="3">
    <source>
        <dbReference type="ARBA" id="ARBA00022793"/>
    </source>
</evidence>
<evidence type="ECO:0000259" key="9">
    <source>
        <dbReference type="SMART" id="SM00934"/>
    </source>
</evidence>
<dbReference type="Pfam" id="PF00215">
    <property type="entry name" value="OMPdecase"/>
    <property type="match status" value="1"/>
</dbReference>
<evidence type="ECO:0000256" key="2">
    <source>
        <dbReference type="ARBA" id="ARBA00004861"/>
    </source>
</evidence>
<dbReference type="EMBL" id="CP020373">
    <property type="protein sequence ID" value="AZQ10538.1"/>
    <property type="molecule type" value="Genomic_DNA"/>
</dbReference>
<dbReference type="Proteomes" id="UP000278437">
    <property type="component" value="Chromosome"/>
</dbReference>
<feature type="binding site" evidence="7">
    <location>
        <begin position="60"/>
        <end position="69"/>
    </location>
    <ligand>
        <name>substrate</name>
    </ligand>
</feature>
<dbReference type="SUPFAM" id="SSF51366">
    <property type="entry name" value="Ribulose-phoshate binding barrel"/>
    <property type="match status" value="1"/>
</dbReference>
<comment type="pathway">
    <text evidence="2 7 8">Pyrimidine metabolism; UMP biosynthesis via de novo pathway; UMP from orotate: step 2/2.</text>
</comment>
<dbReference type="InterPro" id="IPR018089">
    <property type="entry name" value="OMPdecase_AS"/>
</dbReference>
<evidence type="ECO:0000256" key="1">
    <source>
        <dbReference type="ARBA" id="ARBA00002356"/>
    </source>
</evidence>
<keyword evidence="5 7" id="KW-0456">Lyase</keyword>
<feature type="binding site" evidence="7">
    <location>
        <position position="190"/>
    </location>
    <ligand>
        <name>substrate</name>
    </ligand>
</feature>
<name>A0ABM7D9S4_9GAMM</name>
<evidence type="ECO:0000256" key="4">
    <source>
        <dbReference type="ARBA" id="ARBA00022975"/>
    </source>
</evidence>
<dbReference type="PANTHER" id="PTHR32119">
    <property type="entry name" value="OROTIDINE 5'-PHOSPHATE DECARBOXYLASE"/>
    <property type="match status" value="1"/>
</dbReference>
<feature type="binding site" evidence="7">
    <location>
        <position position="210"/>
    </location>
    <ligand>
        <name>substrate</name>
    </ligand>
</feature>
<dbReference type="InterPro" id="IPR047596">
    <property type="entry name" value="OMPdecase_bac"/>
</dbReference>
<proteinExistence type="inferred from homology"/>
<dbReference type="PANTHER" id="PTHR32119:SF2">
    <property type="entry name" value="OROTIDINE 5'-PHOSPHATE DECARBOXYLASE"/>
    <property type="match status" value="1"/>
</dbReference>
<comment type="subunit">
    <text evidence="7">Homodimer.</text>
</comment>
<dbReference type="HAMAP" id="MF_01200_B">
    <property type="entry name" value="OMPdecase_type1_B"/>
    <property type="match status" value="1"/>
</dbReference>
<evidence type="ECO:0000256" key="5">
    <source>
        <dbReference type="ARBA" id="ARBA00023239"/>
    </source>
</evidence>
<reference evidence="11" key="1">
    <citation type="submission" date="2017-03" db="EMBL/GenBank/DDBJ databases">
        <title>Full genome sequence of a non-lethal Shewanella isolate that potentiates virulence of Vibio parahaemolyticus causing acute hepatopancreatic necrosis disease (AHPND) in shrimp.</title>
        <authorList>
            <person name="Prachumwat A."/>
            <person name="Sritunyalucksana K."/>
        </authorList>
    </citation>
    <scope>NUCLEOTIDE SEQUENCE [LARGE SCALE GENOMIC DNA]</scope>
    <source>
        <strain evidence="11">TH2012</strain>
    </source>
</reference>
<dbReference type="RefSeq" id="WP_126166899.1">
    <property type="nucleotide sequence ID" value="NZ_CP020373.1"/>
</dbReference>
<dbReference type="InterPro" id="IPR001754">
    <property type="entry name" value="OMPdeCOase_dom"/>
</dbReference>
<feature type="binding site" evidence="7">
    <location>
        <position position="11"/>
    </location>
    <ligand>
        <name>substrate</name>
    </ligand>
</feature>
<keyword evidence="11" id="KW-1185">Reference proteome</keyword>
<dbReference type="PROSITE" id="PS00156">
    <property type="entry name" value="OMPDECASE"/>
    <property type="match status" value="1"/>
</dbReference>
<organism evidence="10 11">
    <name type="scientific">Shewanella khirikhana</name>
    <dbReference type="NCBI Taxonomy" id="1965282"/>
    <lineage>
        <taxon>Bacteria</taxon>
        <taxon>Pseudomonadati</taxon>
        <taxon>Pseudomonadota</taxon>
        <taxon>Gammaproteobacteria</taxon>
        <taxon>Alteromonadales</taxon>
        <taxon>Shewanellaceae</taxon>
        <taxon>Shewanella</taxon>
    </lineage>
</organism>